<evidence type="ECO:0000256" key="4">
    <source>
        <dbReference type="ARBA" id="ARBA00022553"/>
    </source>
</evidence>
<keyword evidence="8" id="KW-1185">Reference proteome</keyword>
<dbReference type="Pfam" id="PF13193">
    <property type="entry name" value="AMP-binding_C"/>
    <property type="match status" value="3"/>
</dbReference>
<dbReference type="FunFam" id="3.30.300.30:FF:000010">
    <property type="entry name" value="Enterobactin synthetase component F"/>
    <property type="match status" value="1"/>
</dbReference>
<dbReference type="InterPro" id="IPR042099">
    <property type="entry name" value="ANL_N_sf"/>
</dbReference>
<dbReference type="FunFam" id="3.30.559.10:FF:000012">
    <property type="entry name" value="Non-ribosomal peptide synthetase"/>
    <property type="match status" value="1"/>
</dbReference>
<dbReference type="Gene3D" id="3.40.50.980">
    <property type="match status" value="4"/>
</dbReference>
<feature type="domain" description="Carrier" evidence="6">
    <location>
        <begin position="1618"/>
        <end position="1693"/>
    </location>
</feature>
<protein>
    <submittedName>
        <fullName evidence="7">Polyketide synthase modules and related proteins</fullName>
    </submittedName>
</protein>
<dbReference type="SMART" id="SM00824">
    <property type="entry name" value="PKS_TE"/>
    <property type="match status" value="1"/>
</dbReference>
<dbReference type="EMBL" id="CABVGP010000002">
    <property type="protein sequence ID" value="VVJ22218.1"/>
    <property type="molecule type" value="Genomic_DNA"/>
</dbReference>
<comment type="cofactor">
    <cofactor evidence="1">
        <name>pantetheine 4'-phosphate</name>
        <dbReference type="ChEBI" id="CHEBI:47942"/>
    </cofactor>
</comment>
<dbReference type="Pfam" id="PF00501">
    <property type="entry name" value="AMP-binding"/>
    <property type="match status" value="3"/>
</dbReference>
<evidence type="ECO:0000256" key="3">
    <source>
        <dbReference type="ARBA" id="ARBA00022450"/>
    </source>
</evidence>
<dbReference type="InterPro" id="IPR029058">
    <property type="entry name" value="AB_hydrolase_fold"/>
</dbReference>
<organism evidence="7 8">
    <name type="scientific">Amycolatopsis camponoti</name>
    <dbReference type="NCBI Taxonomy" id="2606593"/>
    <lineage>
        <taxon>Bacteria</taxon>
        <taxon>Bacillati</taxon>
        <taxon>Actinomycetota</taxon>
        <taxon>Actinomycetes</taxon>
        <taxon>Pseudonocardiales</taxon>
        <taxon>Pseudonocardiaceae</taxon>
        <taxon>Amycolatopsis</taxon>
    </lineage>
</organism>
<dbReference type="InterPro" id="IPR006162">
    <property type="entry name" value="Ppantetheine_attach_site"/>
</dbReference>
<dbReference type="Proteomes" id="UP000399805">
    <property type="component" value="Unassembled WGS sequence"/>
</dbReference>
<dbReference type="InterPro" id="IPR020802">
    <property type="entry name" value="TesA-like"/>
</dbReference>
<dbReference type="SUPFAM" id="SSF47336">
    <property type="entry name" value="ACP-like"/>
    <property type="match status" value="4"/>
</dbReference>
<dbReference type="PANTHER" id="PTHR45527">
    <property type="entry name" value="NONRIBOSOMAL PEPTIDE SYNTHETASE"/>
    <property type="match status" value="1"/>
</dbReference>
<sequence>MSQNASGAALPLSAAQLEVWYAQQLDPGNPIWNIAEYYEIDGPLREDVFTDAVRRAVTEAECLRVRFHAEGDTVRQVVEPLTGSPLTVLDFAAEPDALEWMRADVRRPVDPADPDAALYTMALLRLGEEKHYFYTRAHHVLWDGFSEAVFARRVAVIYTALLEGGDPAEGAFEPLSVLLADEQSYLDSKQAERDREFWAGRLPETPELTTVASRPVVPADGFLRRGATLDATAAAALRALAWEDRAAWPTFVIAAMGAYLQRLTGGPEVVLSLPVTARTTDTTRAIPGMRANVLPLPLAIRPAMTRGELLGHVGKEVRRTLKHQRHRGREVRGLIGLPPTDTRPFGPELNVASFVEQLRFGSCPGRTHNLSTAPNDDLSITVYDTEDGELGVLFDGNPKLYTEADLDRLAHRFLGYLRDLGGWPADRPLGGIDVLDPAERELLARWTGTSGAPEFTGVVERVDAIAAARPDAVAVVDDAGETTYADLGGRAAAIARQLRDRGLAKGDRVGILDGPGSGFIAAMLGVWAAGGAYVPLDTRAPAARTAQLIAESGATAVIAAPGHREAAAALGVDPVVPGGAVAGRLLDAAVPTEADDLAYVLFTSGSTGTPKGAMVTHGGLVNHLQAKVDDLGLRDDDVVVQNAPLSFDISIWQMICALVLGGRVRVVGREVAGDPAALFGVTALETVTILEVVPSLLRAALDSWDDGAPVPALPELRELVVTGEPLPPDLCRRWFSRFAGIPMVNAYGPTECADDVTHALLTAGSPLDGPLVPIGHAVRNTRLYVLGDGLRPVPPGVPGELYVAGHGVGRGYLADPGRTATTFLPDPFQPGSGARMYRTGDVVRHREDGQLEFLRRRDRQVKIRGHRIEIGEVEVALRGLPGVTDAVVVVGTDPAGQKRLVGYVVGDGDPEQWRAATAGRLPAHLVPSVFEALPALPLTPNGKVDLKALPEPRVDTGADVRAPRTANEELVTTAFAEVLDVARVGVDDSFFDLGGHSLLGTRLIGKLRRATGIELSLKDLFGAPKAADLAALLDGPLRPRPPLERAERPARIPLSPAQQRLWFLDRMEGPSGTYNVPAVTRLSGDLDRDALEQAVWDLIARHETLRTVFPDDGGEPRQVVLAPDAARPPLVLVETTEDDLAEDLAEAGAHVFDLATEIPVCPTLFELAEREHVLLVVVHHIAADGWSAAPLARDLSAAYNARKHGQAPDWTPLEVQYADYTSWQTELLGADDDPGSLANEQIEYWRAELVGLTTDLNLPLDRPRPENRTPQGDTLHFPLDAGLHAGVIELARTCGATPFMVVQAALATLLSRIGGSTDIALVSPVAGRTEPVLDPLVGLFLNTVLLRTDLSGDPSFRALLARVRETDLAAYAHQDVPFERLMETVRPARSGGAKTMFEVILTFQNNERPEVAMDGLTGDFALATNGTAKFDLSFDFVEDFGADGTPAGMTLGLEYSTDLFFEDTVRLLGERFLAVLASAVADPGQPLSTVDLLAAGERETLLGDWSKRAAGVPELLAGLPVAVPARPRVYLLDDHLRLVPPGVPGWWYVASARPMTTTDTNPVPLATTLVPSPFGKPGTRMAATGRRGRWSRYGEPEVLEPAQPETPEPEVVGPRSQEPRNPAEETLCRLFAEVLGRESVGIDDNFFECGGHSLLVTKLVGRIEAVLHAGLTIREVFENQTPAQLAARLGDTSTRPALTAGPRPGRVPLSFSQQRLWFLNQFEGPGATYNIPIALRLSGKLDVEAMRAALRDLVERHEVLRTVYPQVDGEGVQLVLAATEAEPDLPVVTTGPDRMDEVLREAARTAFDVTRDVPLRPTLFAVAPDEHVLLLVLHHIAGDGWSAAPLARDLARAYARRLDGLAPDWAALPVQYADYALWQRDLLGDAGDPESLQARQLAYWSEALDGLPGELPLPVDRQRPATSTYRGDIVPFTLDADLHARLDRLAAETGSTVFMVLQAAVAAVLGKYGAGDDIPLGTLVAGRTDAALADLAGFFVNTLVLRVDLAGDPAFRELLGRVRETDLAGYGHQDVPFERLVEVLNPPRVRARHPLFQVAITLHSNETPHVELPGLTLGGELVPTGTADLDLHFEFAEERTDGNACAGVLSLIKYSADLFDRETVQRLADGLVRFLDRALAGPELPLSQVGVLSPAEEHRLLVEWNDTERPLDWTDVVARVREFAGRFPERIAVGDEHGETTYADLVRRANAVTTRLRDAGAATGSLVALLAEPGAGYVAAVLGVLGAGCAYLPLDAAAPVVRNAGLLTESAPVVLLADPSHGVLAAELAGDVPVLTLDGETADGAPLSGDELDLAYVLYTSGSTGRPKGAMVARRGMANHLLAKVEDLGLGERDVVVHNAPVTFDISVWQMLAPLVAGGRVQVTGRESARDPRALFATVAEHGVTVLEIVPSLLAATLDAWEIEGGAPALPDLRLLVVTGEALPPRSCERWLARFPGVPLVNAYGPTECSDDVTHAVLTTAPEGSRTPIGSPLRNTALYVLDDHLRPVPAGVPGELYVGGLGVGRGYLADPVRTAATFVPDPFRPGTGERMYRTGDLVVLRADDRLEFLHRRDDQVKIRGNRIELGEIEAALRAQPEIRDAVVQPHGDELAAYVVLHSALPDDELRGRLARAVPGYMVPGAYVRLETLPLTPNGKVDRKALVPPSTGAAEPGRAPETERERRLQALFAEVLRRDVGVTDDFFAHGGHSLLATRLASRIRTELDAEVSVQDLFDHPTAAGLAGRLDRARTRAALVARPRPGVLPLSFAQQRLWFLSRFEEQSAAYTLSVAVKLTGRVDTEALAAAFDDVVARHESLRTVFPDHDGVPYQEIIEATGLCTAAEVTAGELDDAVRATTRRGFDLAVEPPVRATLLSTGERSHVLVVVLHHIAADGWSFGPLTRDLSHAYAERRAGRVPEWVPLPVQYADFALWQRDLLGAEDDPDSLAARQLDHWRTALAGLPDQLELPTDHPRPAVADGRGDRVYFELDPDLRAGLERLAADAGVSVFMVLQAGLATLLAKLGAGEDIPLGTPVAGRTDDALDDLVGVFLNTLVLRTDLAGDPTVTELLARIRATDLAAYAHQDLPFERLVDVLNPARSQARTPLFGVLLVLHNNAGASLELSEVDAEVLPEGTGTARYDLSFEFTEHDGGFGGFVEYRTELFEAATVTRMAHRLSTVLRAMATDPGKRLGAIDVLDAGERERILVARNDTPRELSRTALSDRLRQTARRAWDTVALVAGDTELTYGELDARANGLARRLLEHGAGPESVVALLLPRSADLVVALLAVLRTGAAYLPIDPGYPAERVAFMLEDAAPAVVVTTPGTETGSAPRVLLDDAVPAESYPTPPDGVVTRPEDAAYILYTSGSTGRPKGVVVPAGALANLLDDMVTRTGITAADRFLAVTTPGFDIANLEILVPLLAGARLVVAARDDVGDPAALGALIVHTGATIMQATPTLWQELAETAPGALSGLRALIGGEAVGRALADRLDEVTAGVTNVYGPTETTIWSTAADLTAARGRPGAPTIGVPLANTRVYVLDAGLRPVPDGVPGELYIAGAGLARGYLNRPGLTAQRFVADPFGAPGTRMYRTGDLVRWGTDGQLDYVGRTDHQVKLRGFRIELGEIETALLAVPGVGRATVLVREDVPGDRRLAAYVVGEGIEPADVRARLGRTLPDYMVPAAVVVLERFPSTANGKLDRAALPAPSVAATAGHDRLRTPAEDLLCTAFAEILGVPEVGLHDDFFAMGGHSLLATRLLSRVRERVTGGLGIRDLFDHPTPARLARRIEAGAGGTSFDVLLPLRREGTREPLFCVHPAGCVSWSYHGLAAHLADRPLHGLQARGIVDDATLPADVGAMAADYLAEIRRVRPHGPYHLLGWSFGGVVAHEIACLLQDAGEEVALLVSLDSAPGSDDPLPDDEELAAIVLRFFGYDGDEEPARGPDFAGLRELFAREANPLGELTAEQLKRCFAAWRNNLKLQAEFVPRTYRGTLLHFAAAAEADNRTAAAWTSHVDGAITVTGLDAGHDAMTGAEPLRRVGEAIEKYLANERSDR</sequence>
<dbReference type="NCBIfam" id="NF003417">
    <property type="entry name" value="PRK04813.1"/>
    <property type="match status" value="3"/>
</dbReference>
<dbReference type="FunFam" id="1.10.1200.10:FF:000016">
    <property type="entry name" value="Non-ribosomal peptide synthase"/>
    <property type="match status" value="2"/>
</dbReference>
<dbReference type="PROSITE" id="PS00012">
    <property type="entry name" value="PHOSPHOPANTETHEINE"/>
    <property type="match status" value="3"/>
</dbReference>
<dbReference type="GO" id="GO:0003824">
    <property type="term" value="F:catalytic activity"/>
    <property type="evidence" value="ECO:0007669"/>
    <property type="project" value="InterPro"/>
</dbReference>
<dbReference type="Gene3D" id="3.30.559.10">
    <property type="entry name" value="Chloramphenicol acetyltransferase-like domain"/>
    <property type="match status" value="4"/>
</dbReference>
<dbReference type="SUPFAM" id="SSF52777">
    <property type="entry name" value="CoA-dependent acyltransferases"/>
    <property type="match status" value="8"/>
</dbReference>
<dbReference type="SUPFAM" id="SSF53474">
    <property type="entry name" value="alpha/beta-Hydrolases"/>
    <property type="match status" value="1"/>
</dbReference>
<comment type="similarity">
    <text evidence="2">Belongs to the ATP-dependent AMP-binding enzyme family.</text>
</comment>
<dbReference type="FunFam" id="1.10.1200.10:FF:000005">
    <property type="entry name" value="Nonribosomal peptide synthetase 1"/>
    <property type="match status" value="1"/>
</dbReference>
<dbReference type="CDD" id="cd12116">
    <property type="entry name" value="A_NRPS_Ta1_like"/>
    <property type="match status" value="1"/>
</dbReference>
<name>A0A6I8M0S4_9PSEU</name>
<dbReference type="Gene3D" id="3.30.559.30">
    <property type="entry name" value="Nonribosomal peptide synthetase, condensation domain"/>
    <property type="match status" value="4"/>
</dbReference>
<dbReference type="InterPro" id="IPR036736">
    <property type="entry name" value="ACP-like_sf"/>
</dbReference>
<dbReference type="Gene3D" id="2.30.38.10">
    <property type="entry name" value="Luciferase, Domain 3"/>
    <property type="match status" value="2"/>
</dbReference>
<feature type="domain" description="Carrier" evidence="6">
    <location>
        <begin position="2670"/>
        <end position="2744"/>
    </location>
</feature>
<dbReference type="InterPro" id="IPR001242">
    <property type="entry name" value="Condensation_dom"/>
</dbReference>
<dbReference type="FunFam" id="3.40.50.980:FF:000001">
    <property type="entry name" value="Non-ribosomal peptide synthetase"/>
    <property type="match status" value="1"/>
</dbReference>
<dbReference type="SMART" id="SM00823">
    <property type="entry name" value="PKS_PP"/>
    <property type="match status" value="4"/>
</dbReference>
<dbReference type="GO" id="GO:0044550">
    <property type="term" value="P:secondary metabolite biosynthetic process"/>
    <property type="evidence" value="ECO:0007669"/>
    <property type="project" value="UniProtKB-ARBA"/>
</dbReference>
<dbReference type="InterPro" id="IPR025110">
    <property type="entry name" value="AMP-bd_C"/>
</dbReference>
<dbReference type="FunFam" id="3.40.50.12780:FF:000012">
    <property type="entry name" value="Non-ribosomal peptide synthetase"/>
    <property type="match status" value="1"/>
</dbReference>
<dbReference type="InterPro" id="IPR023213">
    <property type="entry name" value="CAT-like_dom_sf"/>
</dbReference>
<keyword evidence="3" id="KW-0596">Phosphopantetheine</keyword>
<reference evidence="7 8" key="1">
    <citation type="submission" date="2019-09" db="EMBL/GenBank/DDBJ databases">
        <authorList>
            <person name="Leyn A S."/>
        </authorList>
    </citation>
    <scope>NUCLEOTIDE SEQUENCE [LARGE SCALE GENOMIC DNA]</scope>
    <source>
        <strain evidence="7">AA231_1</strain>
    </source>
</reference>
<dbReference type="PROSITE" id="PS50075">
    <property type="entry name" value="CARRIER"/>
    <property type="match status" value="4"/>
</dbReference>
<dbReference type="Pfam" id="PF00975">
    <property type="entry name" value="Thioesterase"/>
    <property type="match status" value="1"/>
</dbReference>
<dbReference type="InterPro" id="IPR010071">
    <property type="entry name" value="AA_adenyl_dom"/>
</dbReference>
<dbReference type="InterPro" id="IPR020845">
    <property type="entry name" value="AMP-binding_CS"/>
</dbReference>
<dbReference type="GO" id="GO:0031177">
    <property type="term" value="F:phosphopantetheine binding"/>
    <property type="evidence" value="ECO:0007669"/>
    <property type="project" value="InterPro"/>
</dbReference>
<dbReference type="Gene3D" id="3.30.300.30">
    <property type="match status" value="3"/>
</dbReference>
<dbReference type="CDD" id="cd05930">
    <property type="entry name" value="A_NRPS"/>
    <property type="match status" value="2"/>
</dbReference>
<dbReference type="InterPro" id="IPR020806">
    <property type="entry name" value="PKS_PP-bd"/>
</dbReference>
<evidence type="ECO:0000256" key="2">
    <source>
        <dbReference type="ARBA" id="ARBA00006432"/>
    </source>
</evidence>
<dbReference type="Gene3D" id="1.10.1200.10">
    <property type="entry name" value="ACP-like"/>
    <property type="match status" value="3"/>
</dbReference>
<dbReference type="GO" id="GO:0005829">
    <property type="term" value="C:cytosol"/>
    <property type="evidence" value="ECO:0007669"/>
    <property type="project" value="TreeGrafter"/>
</dbReference>
<evidence type="ECO:0000256" key="1">
    <source>
        <dbReference type="ARBA" id="ARBA00001957"/>
    </source>
</evidence>
<dbReference type="SUPFAM" id="SSF56801">
    <property type="entry name" value="Acetyl-CoA synthetase-like"/>
    <property type="match status" value="3"/>
</dbReference>
<dbReference type="FunFam" id="2.30.38.10:FF:000001">
    <property type="entry name" value="Non-ribosomal peptide synthetase PvdI"/>
    <property type="match status" value="1"/>
</dbReference>
<dbReference type="InterPro" id="IPR045851">
    <property type="entry name" value="AMP-bd_C_sf"/>
</dbReference>
<feature type="region of interest" description="Disordered" evidence="5">
    <location>
        <begin position="2656"/>
        <end position="2675"/>
    </location>
</feature>
<dbReference type="Gene3D" id="3.40.50.12780">
    <property type="entry name" value="N-terminal domain of ligase-like"/>
    <property type="match status" value="1"/>
</dbReference>
<dbReference type="RefSeq" id="WP_155547002.1">
    <property type="nucleotide sequence ID" value="NZ_CABVGP010000002.1"/>
</dbReference>
<feature type="domain" description="Carrier" evidence="6">
    <location>
        <begin position="3708"/>
        <end position="3783"/>
    </location>
</feature>
<dbReference type="InterPro" id="IPR009081">
    <property type="entry name" value="PP-bd_ACP"/>
</dbReference>
<dbReference type="FunFam" id="3.30.559.30:FF:000001">
    <property type="entry name" value="Non-ribosomal peptide synthetase"/>
    <property type="match status" value="1"/>
</dbReference>
<evidence type="ECO:0000256" key="5">
    <source>
        <dbReference type="SAM" id="MobiDB-lite"/>
    </source>
</evidence>
<dbReference type="NCBIfam" id="TIGR01733">
    <property type="entry name" value="AA-adenyl-dom"/>
    <property type="match status" value="3"/>
</dbReference>
<keyword evidence="4" id="KW-0597">Phosphoprotein</keyword>
<dbReference type="Pfam" id="PF00668">
    <property type="entry name" value="Condensation"/>
    <property type="match status" value="4"/>
</dbReference>
<dbReference type="PROSITE" id="PS00455">
    <property type="entry name" value="AMP_BINDING"/>
    <property type="match status" value="3"/>
</dbReference>
<dbReference type="Gene3D" id="3.40.50.1820">
    <property type="entry name" value="alpha/beta hydrolase"/>
    <property type="match status" value="1"/>
</dbReference>
<dbReference type="CDD" id="cd19540">
    <property type="entry name" value="LCL_NRPS-like"/>
    <property type="match status" value="3"/>
</dbReference>
<evidence type="ECO:0000313" key="7">
    <source>
        <dbReference type="EMBL" id="VVJ22218.1"/>
    </source>
</evidence>
<feature type="region of interest" description="Disordered" evidence="5">
    <location>
        <begin position="1595"/>
        <end position="1621"/>
    </location>
</feature>
<dbReference type="InterPro" id="IPR001031">
    <property type="entry name" value="Thioesterase"/>
</dbReference>
<dbReference type="GO" id="GO:0008610">
    <property type="term" value="P:lipid biosynthetic process"/>
    <property type="evidence" value="ECO:0007669"/>
    <property type="project" value="UniProtKB-ARBA"/>
</dbReference>
<evidence type="ECO:0000313" key="8">
    <source>
        <dbReference type="Proteomes" id="UP000399805"/>
    </source>
</evidence>
<dbReference type="GO" id="GO:0072330">
    <property type="term" value="P:monocarboxylic acid biosynthetic process"/>
    <property type="evidence" value="ECO:0007669"/>
    <property type="project" value="UniProtKB-ARBA"/>
</dbReference>
<feature type="domain" description="Carrier" evidence="6">
    <location>
        <begin position="962"/>
        <end position="1037"/>
    </location>
</feature>
<dbReference type="PANTHER" id="PTHR45527:SF1">
    <property type="entry name" value="FATTY ACID SYNTHASE"/>
    <property type="match status" value="1"/>
</dbReference>
<dbReference type="Pfam" id="PF00550">
    <property type="entry name" value="PP-binding"/>
    <property type="match status" value="4"/>
</dbReference>
<dbReference type="InterPro" id="IPR000873">
    <property type="entry name" value="AMP-dep_synth/lig_dom"/>
</dbReference>
<evidence type="ECO:0000259" key="6">
    <source>
        <dbReference type="PROSITE" id="PS50075"/>
    </source>
</evidence>
<proteinExistence type="inferred from homology"/>
<accession>A0A6I8M0S4</accession>
<dbReference type="GO" id="GO:0043041">
    <property type="term" value="P:amino acid activation for nonribosomal peptide biosynthetic process"/>
    <property type="evidence" value="ECO:0007669"/>
    <property type="project" value="TreeGrafter"/>
</dbReference>
<gene>
    <name evidence="7" type="ORF">AA23TX_07229</name>
</gene>